<name>A0A072TJN9_MEDTR</name>
<evidence type="ECO:0000313" key="1">
    <source>
        <dbReference type="EMBL" id="KEH17759.1"/>
    </source>
</evidence>
<organism evidence="1 3">
    <name type="scientific">Medicago truncatula</name>
    <name type="common">Barrel medic</name>
    <name type="synonym">Medicago tribuloides</name>
    <dbReference type="NCBI Taxonomy" id="3880"/>
    <lineage>
        <taxon>Eukaryota</taxon>
        <taxon>Viridiplantae</taxon>
        <taxon>Streptophyta</taxon>
        <taxon>Embryophyta</taxon>
        <taxon>Tracheophyta</taxon>
        <taxon>Spermatophyta</taxon>
        <taxon>Magnoliopsida</taxon>
        <taxon>eudicotyledons</taxon>
        <taxon>Gunneridae</taxon>
        <taxon>Pentapetalae</taxon>
        <taxon>rosids</taxon>
        <taxon>fabids</taxon>
        <taxon>Fabales</taxon>
        <taxon>Fabaceae</taxon>
        <taxon>Papilionoideae</taxon>
        <taxon>50 kb inversion clade</taxon>
        <taxon>NPAAA clade</taxon>
        <taxon>Hologalegina</taxon>
        <taxon>IRL clade</taxon>
        <taxon>Trifolieae</taxon>
        <taxon>Medicago</taxon>
    </lineage>
</organism>
<keyword evidence="3" id="KW-1185">Reference proteome</keyword>
<accession>A0A072TJN9</accession>
<dbReference type="AlphaFoldDB" id="A0A072TJN9"/>
<sequence length="66" mass="7817">MYMYPVPVGCSCRQGLHYYRWNIYSSWSRMVQLFIGCLSVVGYVRMDVELWTTLVFIAIVLWENAT</sequence>
<gene>
    <name evidence="1" type="ORF">MTR_0001s0480</name>
</gene>
<reference evidence="2" key="3">
    <citation type="submission" date="2015-06" db="UniProtKB">
        <authorList>
            <consortium name="EnsemblPlants"/>
        </authorList>
    </citation>
    <scope>IDENTIFICATION</scope>
    <source>
        <strain evidence="2">cv. Jemalong A17</strain>
    </source>
</reference>
<evidence type="ECO:0000313" key="3">
    <source>
        <dbReference type="Proteomes" id="UP000002051"/>
    </source>
</evidence>
<evidence type="ECO:0000313" key="2">
    <source>
        <dbReference type="EnsemblPlants" id="KEH17759"/>
    </source>
</evidence>
<protein>
    <submittedName>
        <fullName evidence="1 2">Uncharacterized protein</fullName>
    </submittedName>
</protein>
<dbReference type="EMBL" id="KL402726">
    <property type="protein sequence ID" value="KEH17759.1"/>
    <property type="molecule type" value="Genomic_DNA"/>
</dbReference>
<dbReference type="EnsemblPlants" id="KEH17759">
    <property type="protein sequence ID" value="KEH17759"/>
    <property type="gene ID" value="MTR_0001s0480"/>
</dbReference>
<reference evidence="1 3" key="2">
    <citation type="journal article" date="2014" name="BMC Genomics">
        <title>An improved genome release (version Mt4.0) for the model legume Medicago truncatula.</title>
        <authorList>
            <person name="Tang H."/>
            <person name="Krishnakumar V."/>
            <person name="Bidwell S."/>
            <person name="Rosen B."/>
            <person name="Chan A."/>
            <person name="Zhou S."/>
            <person name="Gentzbittel L."/>
            <person name="Childs K.L."/>
            <person name="Yandell M."/>
            <person name="Gundlach H."/>
            <person name="Mayer K.F."/>
            <person name="Schwartz D.C."/>
            <person name="Town C.D."/>
        </authorList>
    </citation>
    <scope>GENOME REANNOTATION</scope>
    <source>
        <strain evidence="1">A17</strain>
        <strain evidence="2 3">cv. Jemalong A17</strain>
    </source>
</reference>
<reference evidence="1 3" key="1">
    <citation type="journal article" date="2011" name="Nature">
        <title>The Medicago genome provides insight into the evolution of rhizobial symbioses.</title>
        <authorList>
            <person name="Young N.D."/>
            <person name="Debelle F."/>
            <person name="Oldroyd G.E."/>
            <person name="Geurts R."/>
            <person name="Cannon S.B."/>
            <person name="Udvardi M.K."/>
            <person name="Benedito V.A."/>
            <person name="Mayer K.F."/>
            <person name="Gouzy J."/>
            <person name="Schoof H."/>
            <person name="Van de Peer Y."/>
            <person name="Proost S."/>
            <person name="Cook D.R."/>
            <person name="Meyers B.C."/>
            <person name="Spannagl M."/>
            <person name="Cheung F."/>
            <person name="De Mita S."/>
            <person name="Krishnakumar V."/>
            <person name="Gundlach H."/>
            <person name="Zhou S."/>
            <person name="Mudge J."/>
            <person name="Bharti A.K."/>
            <person name="Murray J.D."/>
            <person name="Naoumkina M.A."/>
            <person name="Rosen B."/>
            <person name="Silverstein K.A."/>
            <person name="Tang H."/>
            <person name="Rombauts S."/>
            <person name="Zhao P.X."/>
            <person name="Zhou P."/>
            <person name="Barbe V."/>
            <person name="Bardou P."/>
            <person name="Bechner M."/>
            <person name="Bellec A."/>
            <person name="Berger A."/>
            <person name="Berges H."/>
            <person name="Bidwell S."/>
            <person name="Bisseling T."/>
            <person name="Choisne N."/>
            <person name="Couloux A."/>
            <person name="Denny R."/>
            <person name="Deshpande S."/>
            <person name="Dai X."/>
            <person name="Doyle J.J."/>
            <person name="Dudez A.M."/>
            <person name="Farmer A.D."/>
            <person name="Fouteau S."/>
            <person name="Franken C."/>
            <person name="Gibelin C."/>
            <person name="Gish J."/>
            <person name="Goldstein S."/>
            <person name="Gonzalez A.J."/>
            <person name="Green P.J."/>
            <person name="Hallab A."/>
            <person name="Hartog M."/>
            <person name="Hua A."/>
            <person name="Humphray S.J."/>
            <person name="Jeong D.H."/>
            <person name="Jing Y."/>
            <person name="Jocker A."/>
            <person name="Kenton S.M."/>
            <person name="Kim D.J."/>
            <person name="Klee K."/>
            <person name="Lai H."/>
            <person name="Lang C."/>
            <person name="Lin S."/>
            <person name="Macmil S.L."/>
            <person name="Magdelenat G."/>
            <person name="Matthews L."/>
            <person name="McCorrison J."/>
            <person name="Monaghan E.L."/>
            <person name="Mun J.H."/>
            <person name="Najar F.Z."/>
            <person name="Nicholson C."/>
            <person name="Noirot C."/>
            <person name="O'Bleness M."/>
            <person name="Paule C.R."/>
            <person name="Poulain J."/>
            <person name="Prion F."/>
            <person name="Qin B."/>
            <person name="Qu C."/>
            <person name="Retzel E.F."/>
            <person name="Riddle C."/>
            <person name="Sallet E."/>
            <person name="Samain S."/>
            <person name="Samson N."/>
            <person name="Sanders I."/>
            <person name="Saurat O."/>
            <person name="Scarpelli C."/>
            <person name="Schiex T."/>
            <person name="Segurens B."/>
            <person name="Severin A.J."/>
            <person name="Sherrier D.J."/>
            <person name="Shi R."/>
            <person name="Sims S."/>
            <person name="Singer S.R."/>
            <person name="Sinharoy S."/>
            <person name="Sterck L."/>
            <person name="Viollet A."/>
            <person name="Wang B.B."/>
            <person name="Wang K."/>
            <person name="Wang M."/>
            <person name="Wang X."/>
            <person name="Warfsmann J."/>
            <person name="Weissenbach J."/>
            <person name="White D.D."/>
            <person name="White J.D."/>
            <person name="Wiley G.B."/>
            <person name="Wincker P."/>
            <person name="Xing Y."/>
            <person name="Yang L."/>
            <person name="Yao Z."/>
            <person name="Ying F."/>
            <person name="Zhai J."/>
            <person name="Zhou L."/>
            <person name="Zuber A."/>
            <person name="Denarie J."/>
            <person name="Dixon R.A."/>
            <person name="May G.D."/>
            <person name="Schwartz D.C."/>
            <person name="Rogers J."/>
            <person name="Quetier F."/>
            <person name="Town C.D."/>
            <person name="Roe B.A."/>
        </authorList>
    </citation>
    <scope>NUCLEOTIDE SEQUENCE [LARGE SCALE GENOMIC DNA]</scope>
    <source>
        <strain evidence="1">A17</strain>
        <strain evidence="2 3">cv. Jemalong A17</strain>
    </source>
</reference>
<dbReference type="Proteomes" id="UP000002051">
    <property type="component" value="Unassembled WGS sequence"/>
</dbReference>
<proteinExistence type="predicted"/>
<dbReference type="HOGENOM" id="CLU_2835063_0_0_1"/>